<gene>
    <name evidence="2" type="ORF">Ae201684_000674</name>
</gene>
<feature type="coiled-coil region" evidence="1">
    <location>
        <begin position="10"/>
        <end position="131"/>
    </location>
</feature>
<name>A0A6G0XXE2_9STRA</name>
<organism evidence="2 3">
    <name type="scientific">Aphanomyces euteiches</name>
    <dbReference type="NCBI Taxonomy" id="100861"/>
    <lineage>
        <taxon>Eukaryota</taxon>
        <taxon>Sar</taxon>
        <taxon>Stramenopiles</taxon>
        <taxon>Oomycota</taxon>
        <taxon>Saprolegniomycetes</taxon>
        <taxon>Saprolegniales</taxon>
        <taxon>Verrucalvaceae</taxon>
        <taxon>Aphanomyces</taxon>
    </lineage>
</organism>
<dbReference type="EMBL" id="VJMJ01000003">
    <property type="protein sequence ID" value="KAF0745103.1"/>
    <property type="molecule type" value="Genomic_DNA"/>
</dbReference>
<dbReference type="VEuPathDB" id="FungiDB:AeMF1_008847"/>
<dbReference type="Proteomes" id="UP000481153">
    <property type="component" value="Unassembled WGS sequence"/>
</dbReference>
<reference evidence="2 3" key="1">
    <citation type="submission" date="2019-07" db="EMBL/GenBank/DDBJ databases">
        <title>Genomics analysis of Aphanomyces spp. identifies a new class of oomycete effector associated with host adaptation.</title>
        <authorList>
            <person name="Gaulin E."/>
        </authorList>
    </citation>
    <scope>NUCLEOTIDE SEQUENCE [LARGE SCALE GENOMIC DNA]</scope>
    <source>
        <strain evidence="2 3">ATCC 201684</strain>
    </source>
</reference>
<comment type="caution">
    <text evidence="2">The sequence shown here is derived from an EMBL/GenBank/DDBJ whole genome shotgun (WGS) entry which is preliminary data.</text>
</comment>
<evidence type="ECO:0000256" key="1">
    <source>
        <dbReference type="SAM" id="Coils"/>
    </source>
</evidence>
<evidence type="ECO:0000313" key="2">
    <source>
        <dbReference type="EMBL" id="KAF0745103.1"/>
    </source>
</evidence>
<evidence type="ECO:0000313" key="3">
    <source>
        <dbReference type="Proteomes" id="UP000481153"/>
    </source>
</evidence>
<keyword evidence="3" id="KW-1185">Reference proteome</keyword>
<accession>A0A6G0XXE2</accession>
<proteinExistence type="predicted"/>
<sequence>MTSTVQDGVVAALEERVEELTREILDKDELIVHLQAEKRELRRWAEQLHHQLSANQPTAPIVVAHDAKTSDLERQVTEATERIKSLVTQCTANKDEIASLYRKVYEKEQECQELVVQLQSVRNQLADLQCQVPVAAHSPEGSPRKANEWTEETTRYPTPHFAMDSNEVHYLVSQWTQNPTKIKSLMLWLVAMSEDADEPVSIASKLPVAIELPRLSNEVRDGFLTLVVPLLRKQMTRQVFVHTRPYDQRHTDLRIRVAPK</sequence>
<protein>
    <submittedName>
        <fullName evidence="2">Uncharacterized protein</fullName>
    </submittedName>
</protein>
<dbReference type="AlphaFoldDB" id="A0A6G0XXE2"/>
<keyword evidence="1" id="KW-0175">Coiled coil</keyword>